<sequence length="196" mass="21581">MKKVLLGVLAISGASMAMAADKPFTAEVLVGKTSQKVKNSVDSDDTSLALRVAYQFVPSWSAELAYHDYGTASSRLIDEDDKYTDTFTSSAINVGIKKSFEINDALTVNARLGISLWDTEYTSEYDDKSLSDDTKLSDTSNDLYYSVGFEYLIKEDMFVSANYSVSSMDGAFEVDGTKYKFENDTSTVAIGFGYQF</sequence>
<keyword evidence="3" id="KW-0732">Signal</keyword>
<dbReference type="Proteomes" id="UP000252086">
    <property type="component" value="Unassembled WGS sequence"/>
</dbReference>
<accession>A0A366CWK3</accession>
<dbReference type="AlphaFoldDB" id="A0A366CWK3"/>
<dbReference type="GO" id="GO:0009279">
    <property type="term" value="C:cell outer membrane"/>
    <property type="evidence" value="ECO:0007669"/>
    <property type="project" value="InterPro"/>
</dbReference>
<name>A0A366CWK3_9GAMM</name>
<reference evidence="5 6" key="1">
    <citation type="submission" date="2018-06" db="EMBL/GenBank/DDBJ databases">
        <title>Genomic Encyclopedia of Type Strains, Phase III (KMG-III): the genomes of soil and plant-associated and newly described type strains.</title>
        <authorList>
            <person name="Whitman W."/>
        </authorList>
    </citation>
    <scope>NUCLEOTIDE SEQUENCE [LARGE SCALE GENOMIC DNA]</scope>
    <source>
        <strain evidence="5 6">CECT 7732</strain>
    </source>
</reference>
<protein>
    <submittedName>
        <fullName evidence="5">OmpA family protein</fullName>
    </submittedName>
</protein>
<dbReference type="EMBL" id="QNRF01000010">
    <property type="protein sequence ID" value="RBO79851.1"/>
    <property type="molecule type" value="Genomic_DNA"/>
</dbReference>
<feature type="signal peptide" evidence="3">
    <location>
        <begin position="1"/>
        <end position="19"/>
    </location>
</feature>
<evidence type="ECO:0000313" key="6">
    <source>
        <dbReference type="Proteomes" id="UP000252086"/>
    </source>
</evidence>
<keyword evidence="2" id="KW-0813">Transport</keyword>
<dbReference type="OrthoDB" id="7620169at2"/>
<dbReference type="GO" id="GO:0015288">
    <property type="term" value="F:porin activity"/>
    <property type="evidence" value="ECO:0007669"/>
    <property type="project" value="UniProtKB-KW"/>
</dbReference>
<dbReference type="InterPro" id="IPR011250">
    <property type="entry name" value="OMP/PagP_B-barrel"/>
</dbReference>
<keyword evidence="2" id="KW-0812">Transmembrane</keyword>
<keyword evidence="6" id="KW-1185">Reference proteome</keyword>
<dbReference type="SUPFAM" id="SSF56925">
    <property type="entry name" value="OMPA-like"/>
    <property type="match status" value="1"/>
</dbReference>
<dbReference type="Pfam" id="PF01389">
    <property type="entry name" value="OmpA_membrane"/>
    <property type="match status" value="1"/>
</dbReference>
<keyword evidence="2" id="KW-0406">Ion transport</keyword>
<dbReference type="InterPro" id="IPR000498">
    <property type="entry name" value="OmpA-like_TM_dom"/>
</dbReference>
<organism evidence="5 6">
    <name type="scientific">Marinomonas aquiplantarum</name>
    <dbReference type="NCBI Taxonomy" id="491951"/>
    <lineage>
        <taxon>Bacteria</taxon>
        <taxon>Pseudomonadati</taxon>
        <taxon>Pseudomonadota</taxon>
        <taxon>Gammaproteobacteria</taxon>
        <taxon>Oceanospirillales</taxon>
        <taxon>Oceanospirillaceae</taxon>
        <taxon>Marinomonas</taxon>
    </lineage>
</organism>
<feature type="chain" id="PRO_5016842181" evidence="3">
    <location>
        <begin position="20"/>
        <end position="196"/>
    </location>
</feature>
<evidence type="ECO:0000313" key="5">
    <source>
        <dbReference type="EMBL" id="RBO79851.1"/>
    </source>
</evidence>
<evidence type="ECO:0000256" key="2">
    <source>
        <dbReference type="ARBA" id="ARBA00023114"/>
    </source>
</evidence>
<feature type="domain" description="Outer membrane protein OmpA-like transmembrane" evidence="4">
    <location>
        <begin position="36"/>
        <end position="196"/>
    </location>
</feature>
<dbReference type="RefSeq" id="WP_113875512.1">
    <property type="nucleotide sequence ID" value="NZ_QNRF01000010.1"/>
</dbReference>
<evidence type="ECO:0000259" key="4">
    <source>
        <dbReference type="Pfam" id="PF01389"/>
    </source>
</evidence>
<evidence type="ECO:0000256" key="3">
    <source>
        <dbReference type="SAM" id="SignalP"/>
    </source>
</evidence>
<keyword evidence="2" id="KW-0626">Porin</keyword>
<proteinExistence type="inferred from homology"/>
<dbReference type="GO" id="GO:0046930">
    <property type="term" value="C:pore complex"/>
    <property type="evidence" value="ECO:0007669"/>
    <property type="project" value="UniProtKB-KW"/>
</dbReference>
<comment type="caution">
    <text evidence="5">The sequence shown here is derived from an EMBL/GenBank/DDBJ whole genome shotgun (WGS) entry which is preliminary data.</text>
</comment>
<dbReference type="Gene3D" id="2.40.160.20">
    <property type="match status" value="1"/>
</dbReference>
<comment type="similarity">
    <text evidence="1">Belongs to the outer membrane OOP (TC 1.B.6) superfamily. OmpA family.</text>
</comment>
<gene>
    <name evidence="5" type="ORF">DFP76_11029</name>
</gene>
<evidence type="ECO:0000256" key="1">
    <source>
        <dbReference type="ARBA" id="ARBA00005710"/>
    </source>
</evidence>